<evidence type="ECO:0000313" key="3">
    <source>
        <dbReference type="Proteomes" id="UP000029577"/>
    </source>
</evidence>
<organism evidence="2 3">
    <name type="scientific">Tatumella morbirosei</name>
    <dbReference type="NCBI Taxonomy" id="642227"/>
    <lineage>
        <taxon>Bacteria</taxon>
        <taxon>Pseudomonadati</taxon>
        <taxon>Pseudomonadota</taxon>
        <taxon>Gammaproteobacteria</taxon>
        <taxon>Enterobacterales</taxon>
        <taxon>Erwiniaceae</taxon>
        <taxon>Tatumella</taxon>
    </lineage>
</organism>
<dbReference type="STRING" id="642227.HA49_17915"/>
<gene>
    <name evidence="2" type="ORF">HA49_17915</name>
</gene>
<reference evidence="2" key="1">
    <citation type="submission" date="2014-12" db="EMBL/GenBank/DDBJ databases">
        <title>The draft genome of the Tatumella morbirosei type strain, LMG23360T isolated from pineapple rot.</title>
        <authorList>
            <person name="Smits T.H."/>
            <person name="Palmer M."/>
            <person name="Venter S.N."/>
            <person name="Duffy B."/>
            <person name="Steenkamp E.T."/>
            <person name="Chan W.Y."/>
            <person name="Coutinho T.A."/>
            <person name="Coetzee M.P."/>
            <person name="De Maayer P."/>
        </authorList>
    </citation>
    <scope>NUCLEOTIDE SEQUENCE [LARGE SCALE GENOMIC DNA]</scope>
    <source>
        <strain evidence="2">LMG 23360</strain>
    </source>
</reference>
<dbReference type="Proteomes" id="UP000029577">
    <property type="component" value="Unassembled WGS sequence"/>
</dbReference>
<comment type="caution">
    <text evidence="2">The sequence shown here is derived from an EMBL/GenBank/DDBJ whole genome shotgun (WGS) entry which is preliminary data.</text>
</comment>
<feature type="region of interest" description="Disordered" evidence="1">
    <location>
        <begin position="1"/>
        <end position="20"/>
    </location>
</feature>
<dbReference type="RefSeq" id="WP_038022333.1">
    <property type="nucleotide sequence ID" value="NZ_JPKR02000003.1"/>
</dbReference>
<name>A0A095T7F4_9GAMM</name>
<proteinExistence type="predicted"/>
<evidence type="ECO:0000313" key="2">
    <source>
        <dbReference type="EMBL" id="KGD72577.1"/>
    </source>
</evidence>
<sequence length="179" mass="18932">MKQAAESLKNQIRDKPGEGTTSSIANAVINGLAYTGDAALGSVDYAADAAMALAFCTAGDSYCVTALNDLAGIILPGKKVPGVVKEVDPNLEIATGQAVGTSLARSNSETVDPAYRNNQVKPGESLQNQAWLLHVHLSVESARCLNKIPARSPKRKNSRCLRRMEGQVVKPCVQARAID</sequence>
<evidence type="ECO:0000256" key="1">
    <source>
        <dbReference type="SAM" id="MobiDB-lite"/>
    </source>
</evidence>
<keyword evidence="3" id="KW-1185">Reference proteome</keyword>
<protein>
    <submittedName>
        <fullName evidence="2">Uncharacterized protein</fullName>
    </submittedName>
</protein>
<dbReference type="eggNOG" id="COG3210">
    <property type="taxonomic scope" value="Bacteria"/>
</dbReference>
<dbReference type="EMBL" id="JPKR02000003">
    <property type="protein sequence ID" value="KGD72577.1"/>
    <property type="molecule type" value="Genomic_DNA"/>
</dbReference>
<dbReference type="AlphaFoldDB" id="A0A095T7F4"/>
<accession>A0A095T7F4</accession>